<feature type="chain" id="PRO_5032899251" description="Protein quiver" evidence="1">
    <location>
        <begin position="20"/>
        <end position="129"/>
    </location>
</feature>
<protein>
    <recommendedName>
        <fullName evidence="4">Protein quiver</fullName>
    </recommendedName>
</protein>
<dbReference type="InterPro" id="IPR045860">
    <property type="entry name" value="Snake_toxin-like_sf"/>
</dbReference>
<comment type="caution">
    <text evidence="2">The sequence shown here is derived from an EMBL/GenBank/DDBJ whole genome shotgun (WGS) entry which is preliminary data.</text>
</comment>
<evidence type="ECO:0000256" key="1">
    <source>
        <dbReference type="SAM" id="SignalP"/>
    </source>
</evidence>
<name>A0A834IEH2_RHYFE</name>
<dbReference type="Proteomes" id="UP000625711">
    <property type="component" value="Unassembled WGS sequence"/>
</dbReference>
<keyword evidence="1" id="KW-0732">Signal</keyword>
<organism evidence="2 3">
    <name type="scientific">Rhynchophorus ferrugineus</name>
    <name type="common">Red palm weevil</name>
    <name type="synonym">Curculio ferrugineus</name>
    <dbReference type="NCBI Taxonomy" id="354439"/>
    <lineage>
        <taxon>Eukaryota</taxon>
        <taxon>Metazoa</taxon>
        <taxon>Ecdysozoa</taxon>
        <taxon>Arthropoda</taxon>
        <taxon>Hexapoda</taxon>
        <taxon>Insecta</taxon>
        <taxon>Pterygota</taxon>
        <taxon>Neoptera</taxon>
        <taxon>Endopterygota</taxon>
        <taxon>Coleoptera</taxon>
        <taxon>Polyphaga</taxon>
        <taxon>Cucujiformia</taxon>
        <taxon>Curculionidae</taxon>
        <taxon>Dryophthorinae</taxon>
        <taxon>Rhynchophorus</taxon>
    </lineage>
</organism>
<dbReference type="SUPFAM" id="SSF57302">
    <property type="entry name" value="Snake toxin-like"/>
    <property type="match status" value="1"/>
</dbReference>
<dbReference type="EMBL" id="JAACXV010000368">
    <property type="protein sequence ID" value="KAF7279335.1"/>
    <property type="molecule type" value="Genomic_DNA"/>
</dbReference>
<dbReference type="AlphaFoldDB" id="A0A834IEH2"/>
<accession>A0A834IEH2</accession>
<dbReference type="OrthoDB" id="6682462at2759"/>
<proteinExistence type="predicted"/>
<reference evidence="2" key="1">
    <citation type="submission" date="2020-08" db="EMBL/GenBank/DDBJ databases">
        <title>Genome sequencing and assembly of the red palm weevil Rhynchophorus ferrugineus.</title>
        <authorList>
            <person name="Dias G.B."/>
            <person name="Bergman C.M."/>
            <person name="Manee M."/>
        </authorList>
    </citation>
    <scope>NUCLEOTIDE SEQUENCE</scope>
    <source>
        <strain evidence="2">AA-2017</strain>
        <tissue evidence="2">Whole larva</tissue>
    </source>
</reference>
<evidence type="ECO:0000313" key="3">
    <source>
        <dbReference type="Proteomes" id="UP000625711"/>
    </source>
</evidence>
<dbReference type="Gene3D" id="2.10.60.10">
    <property type="entry name" value="CD59"/>
    <property type="match status" value="1"/>
</dbReference>
<feature type="signal peptide" evidence="1">
    <location>
        <begin position="1"/>
        <end position="19"/>
    </location>
</feature>
<gene>
    <name evidence="2" type="ORF">GWI33_007351</name>
</gene>
<sequence>MDVLLFLLFISLNLVPGEGILCYHCHQTSKECNYGLVDYIHQKNCTENKCATMKYETPMPGRNVLATIRDCATHSAEELLEKSSMHSPKKAKIIFHDVCSKPLCNTSLVIKHCHIFINIALIFFLFGIR</sequence>
<evidence type="ECO:0008006" key="4">
    <source>
        <dbReference type="Google" id="ProtNLM"/>
    </source>
</evidence>
<evidence type="ECO:0000313" key="2">
    <source>
        <dbReference type="EMBL" id="KAF7279335.1"/>
    </source>
</evidence>
<keyword evidence="3" id="KW-1185">Reference proteome</keyword>